<proteinExistence type="predicted"/>
<protein>
    <recommendedName>
        <fullName evidence="1">Protein kinase domain-containing protein</fullName>
    </recommendedName>
</protein>
<evidence type="ECO:0000313" key="3">
    <source>
        <dbReference type="Proteomes" id="UP000193922"/>
    </source>
</evidence>
<dbReference type="AlphaFoldDB" id="A0A1Y1VVG4"/>
<evidence type="ECO:0000259" key="1">
    <source>
        <dbReference type="PROSITE" id="PS50011"/>
    </source>
</evidence>
<dbReference type="InterPro" id="IPR011009">
    <property type="entry name" value="Kinase-like_dom_sf"/>
</dbReference>
<keyword evidence="3" id="KW-1185">Reference proteome</keyword>
<dbReference type="GO" id="GO:0005524">
    <property type="term" value="F:ATP binding"/>
    <property type="evidence" value="ECO:0007669"/>
    <property type="project" value="InterPro"/>
</dbReference>
<evidence type="ECO:0000313" key="2">
    <source>
        <dbReference type="EMBL" id="ORX65183.1"/>
    </source>
</evidence>
<dbReference type="GO" id="GO:0004672">
    <property type="term" value="F:protein kinase activity"/>
    <property type="evidence" value="ECO:0007669"/>
    <property type="project" value="InterPro"/>
</dbReference>
<organism evidence="2 3">
    <name type="scientific">Linderina pennispora</name>
    <dbReference type="NCBI Taxonomy" id="61395"/>
    <lineage>
        <taxon>Eukaryota</taxon>
        <taxon>Fungi</taxon>
        <taxon>Fungi incertae sedis</taxon>
        <taxon>Zoopagomycota</taxon>
        <taxon>Kickxellomycotina</taxon>
        <taxon>Kickxellomycetes</taxon>
        <taxon>Kickxellales</taxon>
        <taxon>Kickxellaceae</taxon>
        <taxon>Linderina</taxon>
    </lineage>
</organism>
<dbReference type="SUPFAM" id="SSF56112">
    <property type="entry name" value="Protein kinase-like (PK-like)"/>
    <property type="match status" value="1"/>
</dbReference>
<dbReference type="RefSeq" id="XP_040739504.1">
    <property type="nucleotide sequence ID" value="XM_040888896.1"/>
</dbReference>
<dbReference type="Gene3D" id="1.10.510.10">
    <property type="entry name" value="Transferase(Phosphotransferase) domain 1"/>
    <property type="match status" value="1"/>
</dbReference>
<reference evidence="2 3" key="1">
    <citation type="submission" date="2016-07" db="EMBL/GenBank/DDBJ databases">
        <title>Pervasive Adenine N6-methylation of Active Genes in Fungi.</title>
        <authorList>
            <consortium name="DOE Joint Genome Institute"/>
            <person name="Mondo S.J."/>
            <person name="Dannebaum R.O."/>
            <person name="Kuo R.C."/>
            <person name="Labutti K."/>
            <person name="Haridas S."/>
            <person name="Kuo A."/>
            <person name="Salamov A."/>
            <person name="Ahrendt S.R."/>
            <person name="Lipzen A."/>
            <person name="Sullivan W."/>
            <person name="Andreopoulos W.B."/>
            <person name="Clum A."/>
            <person name="Lindquist E."/>
            <person name="Daum C."/>
            <person name="Ramamoorthy G.K."/>
            <person name="Gryganskyi A."/>
            <person name="Culley D."/>
            <person name="Magnuson J.K."/>
            <person name="James T.Y."/>
            <person name="O'Malley M.A."/>
            <person name="Stajich J.E."/>
            <person name="Spatafora J.W."/>
            <person name="Visel A."/>
            <person name="Grigoriev I.V."/>
        </authorList>
    </citation>
    <scope>NUCLEOTIDE SEQUENCE [LARGE SCALE GENOMIC DNA]</scope>
    <source>
        <strain evidence="2 3">ATCC 12442</strain>
    </source>
</reference>
<dbReference type="InterPro" id="IPR000719">
    <property type="entry name" value="Prot_kinase_dom"/>
</dbReference>
<dbReference type="Pfam" id="PF00069">
    <property type="entry name" value="Pkinase"/>
    <property type="match status" value="1"/>
</dbReference>
<dbReference type="OrthoDB" id="4062651at2759"/>
<feature type="domain" description="Protein kinase" evidence="1">
    <location>
        <begin position="47"/>
        <end position="236"/>
    </location>
</feature>
<name>A0A1Y1VVG4_9FUNG</name>
<dbReference type="EMBL" id="MCFD01000041">
    <property type="protein sequence ID" value="ORX65183.1"/>
    <property type="molecule type" value="Genomic_DNA"/>
</dbReference>
<accession>A0A1Y1VVG4</accession>
<gene>
    <name evidence="2" type="ORF">DL89DRAFT_271265</name>
</gene>
<sequence length="236" mass="26679">MNEIVSYITIDSVKYVNYKDSNGDIHHVRFGIDDIIDKSNLPPGDIIKKDDILPKFVNGMKVFNPASTTSSLFYIKKLPLYDVGLSKGYKTTFMDEVRTYEKMNCLRIRGVPTYHGCIVEDSYISGIVIDGYSSRLEDIKNIEVVTIEKITRSLRATLAELHSNNIVHGDINPSNIMLNAKMDPFIIDFDSSGPSMLKRGSENWMMDSYSKSCNDDIYSLNLVIEYINSKCVVSSN</sequence>
<comment type="caution">
    <text evidence="2">The sequence shown here is derived from an EMBL/GenBank/DDBJ whole genome shotgun (WGS) entry which is preliminary data.</text>
</comment>
<dbReference type="PROSITE" id="PS50011">
    <property type="entry name" value="PROTEIN_KINASE_DOM"/>
    <property type="match status" value="1"/>
</dbReference>
<dbReference type="Proteomes" id="UP000193922">
    <property type="component" value="Unassembled WGS sequence"/>
</dbReference>
<dbReference type="GeneID" id="63805544"/>